<dbReference type="GO" id="GO:0071897">
    <property type="term" value="P:DNA biosynthetic process"/>
    <property type="evidence" value="ECO:0007669"/>
    <property type="project" value="UniProtKB-ARBA"/>
</dbReference>
<sequence>MNNRLITYLEGNQLLSSIQFGFRAGKSTSDAVHELTDYIVTEMDGGQKVLGIFLDIAKAFDTVSVPNLMSKMESLGIRGVPLDLFKDYLSERTQRVRIGDYLSDERVLTYGTPQGSVIGPTLFLIYVNDIGMLTLPKGRAVMFADDTALV</sequence>
<dbReference type="InterPro" id="IPR000477">
    <property type="entry name" value="RT_dom"/>
</dbReference>
<evidence type="ECO:0000259" key="1">
    <source>
        <dbReference type="PROSITE" id="PS50878"/>
    </source>
</evidence>
<protein>
    <recommendedName>
        <fullName evidence="1">Reverse transcriptase domain-containing protein</fullName>
    </recommendedName>
</protein>
<accession>A0A8S1AKC4</accession>
<dbReference type="OrthoDB" id="2423964at2759"/>
<dbReference type="AlphaFoldDB" id="A0A8S1AKC4"/>
<organism evidence="2 3">
    <name type="scientific">Arctia plantaginis</name>
    <name type="common">Wood tiger moth</name>
    <name type="synonym">Phalaena plantaginis</name>
    <dbReference type="NCBI Taxonomy" id="874455"/>
    <lineage>
        <taxon>Eukaryota</taxon>
        <taxon>Metazoa</taxon>
        <taxon>Ecdysozoa</taxon>
        <taxon>Arthropoda</taxon>
        <taxon>Hexapoda</taxon>
        <taxon>Insecta</taxon>
        <taxon>Pterygota</taxon>
        <taxon>Neoptera</taxon>
        <taxon>Endopterygota</taxon>
        <taxon>Lepidoptera</taxon>
        <taxon>Glossata</taxon>
        <taxon>Ditrysia</taxon>
        <taxon>Noctuoidea</taxon>
        <taxon>Erebidae</taxon>
        <taxon>Arctiinae</taxon>
        <taxon>Arctia</taxon>
    </lineage>
</organism>
<dbReference type="PROSITE" id="PS50878">
    <property type="entry name" value="RT_POL"/>
    <property type="match status" value="1"/>
</dbReference>
<gene>
    <name evidence="2" type="ORF">APLA_LOCUS11845</name>
</gene>
<dbReference type="InterPro" id="IPR043502">
    <property type="entry name" value="DNA/RNA_pol_sf"/>
</dbReference>
<proteinExistence type="predicted"/>
<dbReference type="EMBL" id="CADEBD010000336">
    <property type="protein sequence ID" value="CAB3247271.1"/>
    <property type="molecule type" value="Genomic_DNA"/>
</dbReference>
<feature type="domain" description="Reverse transcriptase" evidence="1">
    <location>
        <begin position="1"/>
        <end position="150"/>
    </location>
</feature>
<dbReference type="Pfam" id="PF00078">
    <property type="entry name" value="RVT_1"/>
    <property type="match status" value="1"/>
</dbReference>
<evidence type="ECO:0000313" key="3">
    <source>
        <dbReference type="Proteomes" id="UP000494256"/>
    </source>
</evidence>
<name>A0A8S1AKC4_ARCPL</name>
<dbReference type="Proteomes" id="UP000494256">
    <property type="component" value="Unassembled WGS sequence"/>
</dbReference>
<dbReference type="PANTHER" id="PTHR33332">
    <property type="entry name" value="REVERSE TRANSCRIPTASE DOMAIN-CONTAINING PROTEIN"/>
    <property type="match status" value="1"/>
</dbReference>
<comment type="caution">
    <text evidence="2">The sequence shown here is derived from an EMBL/GenBank/DDBJ whole genome shotgun (WGS) entry which is preliminary data.</text>
</comment>
<dbReference type="SUPFAM" id="SSF56672">
    <property type="entry name" value="DNA/RNA polymerases"/>
    <property type="match status" value="1"/>
</dbReference>
<reference evidence="2 3" key="1">
    <citation type="submission" date="2020-04" db="EMBL/GenBank/DDBJ databases">
        <authorList>
            <person name="Wallbank WR R."/>
            <person name="Pardo Diaz C."/>
            <person name="Kozak K."/>
            <person name="Martin S."/>
            <person name="Jiggins C."/>
            <person name="Moest M."/>
            <person name="Warren A I."/>
            <person name="Byers J.R.P. K."/>
            <person name="Montejo-Kovacevich G."/>
            <person name="Yen C E."/>
        </authorList>
    </citation>
    <scope>NUCLEOTIDE SEQUENCE [LARGE SCALE GENOMIC DNA]</scope>
</reference>
<evidence type="ECO:0000313" key="2">
    <source>
        <dbReference type="EMBL" id="CAB3247271.1"/>
    </source>
</evidence>